<feature type="region of interest" description="Disordered" evidence="7">
    <location>
        <begin position="2095"/>
        <end position="2131"/>
    </location>
</feature>
<dbReference type="InterPro" id="IPR000569">
    <property type="entry name" value="HECT_dom"/>
</dbReference>
<dbReference type="GO" id="GO:0034450">
    <property type="term" value="F:ubiquitin-ubiquitin ligase activity"/>
    <property type="evidence" value="ECO:0007669"/>
    <property type="project" value="TreeGrafter"/>
</dbReference>
<dbReference type="PANTHER" id="PTHR46276:SF1">
    <property type="entry name" value="E3 UBIQUITIN-PROTEIN LIGASE UBR5"/>
    <property type="match status" value="1"/>
</dbReference>
<dbReference type="Pfam" id="PF11547">
    <property type="entry name" value="E3_UbLigase_EDD"/>
    <property type="match status" value="1"/>
</dbReference>
<dbReference type="InterPro" id="IPR009091">
    <property type="entry name" value="RCC1/BLIP-II"/>
</dbReference>
<dbReference type="PROSITE" id="PS51157">
    <property type="entry name" value="ZF_UBR"/>
    <property type="match status" value="1"/>
</dbReference>
<evidence type="ECO:0000256" key="5">
    <source>
        <dbReference type="PROSITE-ProRule" id="PRU00104"/>
    </source>
</evidence>
<feature type="region of interest" description="Disordered" evidence="7">
    <location>
        <begin position="1647"/>
        <end position="1704"/>
    </location>
</feature>
<feature type="compositionally biased region" description="Low complexity" evidence="7">
    <location>
        <begin position="1560"/>
        <end position="1572"/>
    </location>
</feature>
<dbReference type="SMART" id="SM00396">
    <property type="entry name" value="ZnF_UBR1"/>
    <property type="match status" value="1"/>
</dbReference>
<dbReference type="SUPFAM" id="SSF56204">
    <property type="entry name" value="Hect, E3 ligase catalytic domain"/>
    <property type="match status" value="1"/>
</dbReference>
<dbReference type="SMART" id="SM00119">
    <property type="entry name" value="HECTc"/>
    <property type="match status" value="1"/>
</dbReference>
<dbReference type="OrthoDB" id="298098at2759"/>
<dbReference type="GO" id="GO:0000209">
    <property type="term" value="P:protein polyubiquitination"/>
    <property type="evidence" value="ECO:0007669"/>
    <property type="project" value="TreeGrafter"/>
</dbReference>
<dbReference type="GO" id="GO:0005737">
    <property type="term" value="C:cytoplasm"/>
    <property type="evidence" value="ECO:0007669"/>
    <property type="project" value="TreeGrafter"/>
</dbReference>
<feature type="compositionally biased region" description="Basic and acidic residues" evidence="7">
    <location>
        <begin position="2096"/>
        <end position="2107"/>
    </location>
</feature>
<keyword evidence="4" id="KW-0862">Zinc</keyword>
<keyword evidence="11" id="KW-1185">Reference proteome</keyword>
<dbReference type="InterPro" id="IPR003126">
    <property type="entry name" value="Znf_UBR"/>
</dbReference>
<keyword evidence="2" id="KW-0863">Zinc-finger</keyword>
<feature type="compositionally biased region" description="Acidic residues" evidence="7">
    <location>
        <begin position="1651"/>
        <end position="1661"/>
    </location>
</feature>
<feature type="domain" description="UBR-type" evidence="9">
    <location>
        <begin position="1150"/>
        <end position="1218"/>
    </location>
</feature>
<dbReference type="Gene3D" id="3.30.2410.10">
    <property type="entry name" value="Hect, E3 ligase catalytic domain"/>
    <property type="match status" value="1"/>
</dbReference>
<dbReference type="GO" id="GO:0043130">
    <property type="term" value="F:ubiquitin binding"/>
    <property type="evidence" value="ECO:0007669"/>
    <property type="project" value="InterPro"/>
</dbReference>
<protein>
    <submittedName>
        <fullName evidence="10">E3 ubiquitin-protein ligase UBR5</fullName>
    </submittedName>
</protein>
<dbReference type="GO" id="GO:0005634">
    <property type="term" value="C:nucleus"/>
    <property type="evidence" value="ECO:0007669"/>
    <property type="project" value="TreeGrafter"/>
</dbReference>
<dbReference type="InterPro" id="IPR035983">
    <property type="entry name" value="Hect_E3_ubiquitin_ligase"/>
</dbReference>
<feature type="domain" description="HECT" evidence="8">
    <location>
        <begin position="2495"/>
        <end position="2802"/>
    </location>
</feature>
<evidence type="ECO:0000256" key="2">
    <source>
        <dbReference type="ARBA" id="ARBA00022771"/>
    </source>
</evidence>
<dbReference type="InterPro" id="IPR047503">
    <property type="entry name" value="UBR-box_UBR5"/>
</dbReference>
<dbReference type="GO" id="GO:0003723">
    <property type="term" value="F:RNA binding"/>
    <property type="evidence" value="ECO:0007669"/>
    <property type="project" value="InterPro"/>
</dbReference>
<dbReference type="Gene3D" id="1.10.8.10">
    <property type="entry name" value="DNA helicase RuvA subunit, C-terminal domain"/>
    <property type="match status" value="1"/>
</dbReference>
<proteinExistence type="predicted"/>
<feature type="compositionally biased region" description="Basic residues" evidence="7">
    <location>
        <begin position="1911"/>
        <end position="1922"/>
    </location>
</feature>
<feature type="compositionally biased region" description="Acidic residues" evidence="7">
    <location>
        <begin position="1586"/>
        <end position="1598"/>
    </location>
</feature>
<dbReference type="GO" id="GO:0008270">
    <property type="term" value="F:zinc ion binding"/>
    <property type="evidence" value="ECO:0007669"/>
    <property type="project" value="UniProtKB-KW"/>
</dbReference>
<dbReference type="Proteomes" id="UP000192578">
    <property type="component" value="Unassembled WGS sequence"/>
</dbReference>
<feature type="region of interest" description="Disordered" evidence="7">
    <location>
        <begin position="2273"/>
        <end position="2301"/>
    </location>
</feature>
<reference evidence="11" key="1">
    <citation type="submission" date="2017-01" db="EMBL/GenBank/DDBJ databases">
        <title>Comparative genomics of anhydrobiosis in the tardigrade Hypsibius dujardini.</title>
        <authorList>
            <person name="Yoshida Y."/>
            <person name="Koutsovoulos G."/>
            <person name="Laetsch D."/>
            <person name="Stevens L."/>
            <person name="Kumar S."/>
            <person name="Horikawa D."/>
            <person name="Ishino K."/>
            <person name="Komine S."/>
            <person name="Tomita M."/>
            <person name="Blaxter M."/>
            <person name="Arakawa K."/>
        </authorList>
    </citation>
    <scope>NUCLEOTIDE SEQUENCE [LARGE SCALE GENOMIC DNA]</scope>
    <source>
        <strain evidence="11">Z151</strain>
    </source>
</reference>
<feature type="zinc finger region" description="UBR-type" evidence="6">
    <location>
        <begin position="1150"/>
        <end position="1218"/>
    </location>
</feature>
<dbReference type="SUPFAM" id="SSF50985">
    <property type="entry name" value="RCC1/BLIP-II"/>
    <property type="match status" value="1"/>
</dbReference>
<dbReference type="EMBL" id="MTYJ01000237">
    <property type="protein sequence ID" value="OWA51736.1"/>
    <property type="molecule type" value="Genomic_DNA"/>
</dbReference>
<keyword evidence="3 5" id="KW-0833">Ubl conjugation pathway</keyword>
<dbReference type="CDD" id="cd19675">
    <property type="entry name" value="UBR-box_UBR5"/>
    <property type="match status" value="1"/>
</dbReference>
<feature type="active site" description="Glycyl thioester intermediate" evidence="5">
    <location>
        <position position="2771"/>
    </location>
</feature>
<evidence type="ECO:0000256" key="7">
    <source>
        <dbReference type="SAM" id="MobiDB-lite"/>
    </source>
</evidence>
<dbReference type="InterPro" id="IPR024725">
    <property type="entry name" value="UBR5_UBA"/>
</dbReference>
<dbReference type="CDD" id="cd14423">
    <property type="entry name" value="CUE_UBR5"/>
    <property type="match status" value="1"/>
</dbReference>
<name>A0A9X6NFJ0_HYPEX</name>
<feature type="compositionally biased region" description="Acidic residues" evidence="7">
    <location>
        <begin position="1670"/>
        <end position="1701"/>
    </location>
</feature>
<dbReference type="SUPFAM" id="SSF63570">
    <property type="entry name" value="PABC (PABP) domain"/>
    <property type="match status" value="1"/>
</dbReference>
<feature type="region of interest" description="Disordered" evidence="7">
    <location>
        <begin position="2483"/>
        <end position="2503"/>
    </location>
</feature>
<dbReference type="Gene3D" id="3.90.1750.10">
    <property type="entry name" value="Hect, E3 ligase catalytic domains"/>
    <property type="match status" value="1"/>
</dbReference>
<keyword evidence="1" id="KW-0479">Metal-binding</keyword>
<evidence type="ECO:0000256" key="1">
    <source>
        <dbReference type="ARBA" id="ARBA00022723"/>
    </source>
</evidence>
<feature type="region of interest" description="Disordered" evidence="7">
    <location>
        <begin position="1543"/>
        <end position="1606"/>
    </location>
</feature>
<dbReference type="Gene3D" id="1.10.1900.10">
    <property type="entry name" value="c-terminal domain of poly(a) binding protein"/>
    <property type="match status" value="1"/>
</dbReference>
<gene>
    <name evidence="10" type="ORF">BV898_16207</name>
</gene>
<organism evidence="10 11">
    <name type="scientific">Hypsibius exemplaris</name>
    <name type="common">Freshwater tardigrade</name>
    <dbReference type="NCBI Taxonomy" id="2072580"/>
    <lineage>
        <taxon>Eukaryota</taxon>
        <taxon>Metazoa</taxon>
        <taxon>Ecdysozoa</taxon>
        <taxon>Tardigrada</taxon>
        <taxon>Eutardigrada</taxon>
        <taxon>Parachela</taxon>
        <taxon>Hypsibioidea</taxon>
        <taxon>Hypsibiidae</taxon>
        <taxon>Hypsibius</taxon>
    </lineage>
</organism>
<comment type="caution">
    <text evidence="10">The sequence shown here is derived from an EMBL/GenBank/DDBJ whole genome shotgun (WGS) entry which is preliminary data.</text>
</comment>
<feature type="compositionally biased region" description="Acidic residues" evidence="7">
    <location>
        <begin position="2108"/>
        <end position="2126"/>
    </location>
</feature>
<sequence>MATSLQFFIHGLPAPPDLINQRLEEAITELNTQEDHFPVLHELNQRGIKEVVVGPQHLAFLLDDGTVHRLAYTVEPDKLGSEAVEHAAFKARVGQEPPTKKSHVDPDDVLLTSSRGLTAQAALAHHTSEAMIQMRRAGARAASSGSGSSRTSSLLSTGAASAIPLPTARRSGSAPRRIFAMAASTAAVGGTAPAAPHVITNRMRPNPLIPTSAAAAPPPVAAAAAAAPPTGSGVPTLHRTQAGEVAATLRRAVAATATATSVPEELVNQVQTVLQGKSRRAVVRELLRVNLDVNMAVNNLLSRDDDDASEVDEMANENEMLINLMEDAIHNPAASDFVHESGGGHRHGAGRGVSWSTTKPGSKDQRDGRPATTSWMGLHSSAAFTFQDTVESFKFSERVDTQVPKFISIGALTSELICVSESGQLHQWRWDSEFAFADDLNPTVFHPKSAALKLLNEKVMAMAACSIRASFLTASGKLATLMDDTVDVLAKKLEHPAISFPELQNEKILDVNVCLLYSCIRVECGYLYWWGIMPLGYRHRLWEKSRTKSKKSKPAPSGAEFHVGSSVVYRNAAVYQPGAIGFRVNAWGELQCGELMDNMWDLSSVARFKLLDPKTGSPLTREAPDTKSTVLVPDTPPVEAHQASGKRASESESDGQFIIESWTPKDVIISDEGGRTPVIGKITKLSEEHAFVLFSPTETAESTSRVAVVVEETPRHMKKSDLVLFKPQGSSPSGKVPECIQKSPKKLRISAGVKKVLACALNTKSIQMVVLGVSGKLSLVNYNLQSGKKDSQSRFLCDAKYIAGRDENHVKLVTGGRDGLTIMLDGNRCFYPIEKDATGSLRVPHPLNCSPVHSISASVRSVNMTTNRPATNRYPFAAVAFVIRKASLIQSILEVDLEKVQQILESPAEELTKLLRECADGARNVLHVCAAICAPQPRKDFPRSLSSSRLDSDMRGRGDDLLELMPLDIDHTTGSPTADYINQLSRRGAFGSRRAAREMTFRLEEKRSSRHAVEIPPEGMDTLLVDARTAESSSVKPSTSATNRMDSAKTILRLLCSHPVVRKIIPELIASRNSLDMTPFMYAVLIRSYEAALVLLDTTASVVGELYADFATREVVTVAPRTVDSLVMEFLYPPGSQPDDSPLFLLCLNDVCTYTWTGSRHIQQDVWECRTCGLTGTLCCCTECARTCHRGHDCKIKRSSPTAYCDCWEKCKCKSLVSGDELFRQELFSKLVNMSTDLVIRPNSKGEFLLQYLVQTVGRQLGEQRFLKANRSDERSGDLLNPPKFCQMALTHLLGSYEALKTALMTGYPNPRLASFSSAVQEDQFHLSYQSGTALLDRFVFVLLTKCNVEHIEAFVNTVRSASGDLCDARDISIEAREMTSRFIRSIVRVFVVLTAENINGPRDKAAATGIKLQKIRDVFRKLPMSSVVELCEAAEALLAPVRLGVARSTAGFTALSAASEATRGSDDLLSMEPLAERRRGRGRRETVVTVQSNQRDVDIDASLAIPFEDDFDVVIPADDLDRRRRRTISHAVRAANTEAASAGAGLGGAAGGAVDAEPTSSVFSASTQSSQPALHDADASNMSDMDIDEDPDSDGTDSDNGHGDFAAADAMAADMEQREQSQEGKWPHSDFSYKCRCIGAVSQEPVFSEGENEDDEDNDDSEHSTGTHEEEEEDDEDDEEVESDGVDMDGGDSMEGDDDSMYPIFTMEGGRPGGAVYVRTAPSGSMLNHPRGFHATLPQGMQWAAQQHHTSRGGSGQRSSRDYFAPSARGGLVYLEPFGLVGRGRPSSGTDSSTPSFNSTFANLARSFAIIIREVTELMEELRNPNAGVRKDQTVVDRSKLDRLEQFVDGSLKKTWAWMCTIMDSTEAQLRFGYALHQSSDTVTVHPHQRERGSSALSSREYDEEGRNPHSGHLHSSHRKTARDTSAAARNDFLGYALSLMRAHNSEHGDSLPTLDVAALKHVAYVFDTLVHYIRVTSGSHRNDGDSRLLTSSEDAEMKPGNAKEALARLTGGRMQTFFRRSRSMCYLGSAQPDPFTKAMMEALPLADRPQMLLPNARREELFGIKMVDYSSEVVPVGCPASFKSPPVRLSLTNRQEDSPLWKDNADSDDEYGGEDNILPDEQMDIGESPSPGRKKILGAFITQDLVLGRWRQSLDLFSRVFADDVGAEPDSLIGDIAAFPVKEAKFRKEMERLRLPQSRDLILDVQRARADLIPESFAILNAFFNRRGSSNAALPCQKIKVTFRDEPGEGNGVARSYFTVIAEALLTQDKLPQLDRPPPPLPARQQSHGHDRDRGGVHWMGNEASTRLRFMREHMRGEQLREASNSAASAVAAASRRALADRVEAEMLVGAGGTGSGAFPDVTAPPFRPNSSSSRHFGWSPERTEMAEAIYENITHLRPSFSSSVVQRLSGMILQLDMANLELMLQNEDVLNARVDEAVQALHQQRPELAYHSPTSEMMATLVGSSPSSVNLSFSPSPLAGGKTAAAKEEEKVEEKLNDDDDPLFYEPGRPGFYALRPGKNSPARLTAFRNVGRLIGLALLQGEIFPLCLTRATVKYILGRPATWSDFAFHDPVMYETLRKLVMDVEGGMGEDELSDLCLYFAVDLPIEEGGKDFELIAFGRDVPVTRRNIYDFVRLATEARMLRVPEQALQALKRGVLDVITADTLELITADDFRLLLNGVDRAIDLQQLASWTNWQDETHDKNQDKTRFKHWFWNTVDKFTTEEKQELLYFWTGSPAMPASQAGFAPLPSVTIRPADDLHLPTANTCISRLYIPQYSSKAVMRLKLLLAIQTKNFGFV</sequence>
<evidence type="ECO:0000256" key="4">
    <source>
        <dbReference type="ARBA" id="ARBA00022833"/>
    </source>
</evidence>
<feature type="region of interest" description="Disordered" evidence="7">
    <location>
        <begin position="616"/>
        <end position="654"/>
    </location>
</feature>
<feature type="region of interest" description="Disordered" evidence="7">
    <location>
        <begin position="1882"/>
        <end position="1926"/>
    </location>
</feature>
<feature type="region of interest" description="Disordered" evidence="7">
    <location>
        <begin position="335"/>
        <end position="372"/>
    </location>
</feature>
<evidence type="ECO:0000313" key="11">
    <source>
        <dbReference type="Proteomes" id="UP000192578"/>
    </source>
</evidence>
<evidence type="ECO:0000259" key="9">
    <source>
        <dbReference type="PROSITE" id="PS51157"/>
    </source>
</evidence>
<evidence type="ECO:0000256" key="3">
    <source>
        <dbReference type="ARBA" id="ARBA00022786"/>
    </source>
</evidence>
<evidence type="ECO:0000259" key="8">
    <source>
        <dbReference type="PROSITE" id="PS50237"/>
    </source>
</evidence>
<dbReference type="InterPro" id="IPR036053">
    <property type="entry name" value="PABP-dom"/>
</dbReference>
<evidence type="ECO:0000256" key="6">
    <source>
        <dbReference type="PROSITE-ProRule" id="PRU00508"/>
    </source>
</evidence>
<dbReference type="PANTHER" id="PTHR46276">
    <property type="entry name" value="E3 UBIQUITIN-PROTEIN LIGASE UBR5"/>
    <property type="match status" value="1"/>
</dbReference>
<feature type="compositionally biased region" description="Basic and acidic residues" evidence="7">
    <location>
        <begin position="2488"/>
        <end position="2498"/>
    </location>
</feature>
<evidence type="ECO:0000313" key="10">
    <source>
        <dbReference type="EMBL" id="OWA51736.1"/>
    </source>
</evidence>
<accession>A0A9X6NFJ0</accession>
<dbReference type="Gene3D" id="3.30.2160.10">
    <property type="entry name" value="Hect, E3 ligase catalytic domain"/>
    <property type="match status" value="1"/>
</dbReference>
<dbReference type="Pfam" id="PF00632">
    <property type="entry name" value="HECT"/>
    <property type="match status" value="1"/>
</dbReference>
<dbReference type="GO" id="GO:0090263">
    <property type="term" value="P:positive regulation of canonical Wnt signaling pathway"/>
    <property type="evidence" value="ECO:0007669"/>
    <property type="project" value="TreeGrafter"/>
</dbReference>
<dbReference type="PROSITE" id="PS50237">
    <property type="entry name" value="HECT"/>
    <property type="match status" value="1"/>
</dbReference>